<evidence type="ECO:0000313" key="3">
    <source>
        <dbReference type="Proteomes" id="UP000610746"/>
    </source>
</evidence>
<organism evidence="2 3">
    <name type="scientific">Frigoriflavimonas asaccharolytica</name>
    <dbReference type="NCBI Taxonomy" id="2735899"/>
    <lineage>
        <taxon>Bacteria</taxon>
        <taxon>Pseudomonadati</taxon>
        <taxon>Bacteroidota</taxon>
        <taxon>Flavobacteriia</taxon>
        <taxon>Flavobacteriales</taxon>
        <taxon>Weeksellaceae</taxon>
        <taxon>Frigoriflavimonas</taxon>
    </lineage>
</organism>
<proteinExistence type="predicted"/>
<evidence type="ECO:0000313" key="2">
    <source>
        <dbReference type="EMBL" id="NRS91359.1"/>
    </source>
</evidence>
<reference evidence="2" key="1">
    <citation type="submission" date="2020-05" db="EMBL/GenBank/DDBJ databases">
        <title>Genomic Encyclopedia of Type Strains, Phase IV (KMG-V): Genome sequencing to study the core and pangenomes of soil and plant-associated prokaryotes.</title>
        <authorList>
            <person name="Whitman W."/>
        </authorList>
    </citation>
    <scope>NUCLEOTIDE SEQUENCE</scope>
    <source>
        <strain evidence="2">16F</strain>
    </source>
</reference>
<dbReference type="AlphaFoldDB" id="A0A8J8G4Z8"/>
<gene>
    <name evidence="2" type="ORF">HNQ03_000425</name>
</gene>
<dbReference type="Proteomes" id="UP000610746">
    <property type="component" value="Unassembled WGS sequence"/>
</dbReference>
<accession>A0A8J8G4Z8</accession>
<comment type="caution">
    <text evidence="2">The sequence shown here is derived from an EMBL/GenBank/DDBJ whole genome shotgun (WGS) entry which is preliminary data.</text>
</comment>
<feature type="signal peptide" evidence="1">
    <location>
        <begin position="1"/>
        <end position="18"/>
    </location>
</feature>
<keyword evidence="3" id="KW-1185">Reference proteome</keyword>
<sequence length="210" mass="23806">MKKLSFLFLFFLFTIAHAQCNITGKSSIENQAEETYSIANEIAQCKDCHLWVGVGSNATIVGDNRQNSVKIKANSAGRQIISLAVLTSQGLMQCSKNIDITDGKTSIKNSKITTKEPEPTVDCNVKISDFKEVKYSENIVSFFPIGEDLQFKYIWTATYFDGREVVSKEKIPQFPFTKTDGIRTVKLQMISDNCLKSLSRSYENNYWQYF</sequence>
<name>A0A8J8G4Z8_9FLAO</name>
<protein>
    <submittedName>
        <fullName evidence="2">Uncharacterized protein</fullName>
    </submittedName>
</protein>
<dbReference type="EMBL" id="JABSNO010000002">
    <property type="protein sequence ID" value="NRS91359.1"/>
    <property type="molecule type" value="Genomic_DNA"/>
</dbReference>
<keyword evidence="1" id="KW-0732">Signal</keyword>
<dbReference type="RefSeq" id="WP_173777990.1">
    <property type="nucleotide sequence ID" value="NZ_JABSNO010000002.1"/>
</dbReference>
<feature type="chain" id="PRO_5035247331" evidence="1">
    <location>
        <begin position="19"/>
        <end position="210"/>
    </location>
</feature>
<evidence type="ECO:0000256" key="1">
    <source>
        <dbReference type="SAM" id="SignalP"/>
    </source>
</evidence>